<proteinExistence type="predicted"/>
<dbReference type="EMBL" id="BJYI01000026">
    <property type="protein sequence ID" value="GEN74085.1"/>
    <property type="molecule type" value="Genomic_DNA"/>
</dbReference>
<organism evidence="1 2">
    <name type="scientific">Chryseobacterium lathyri</name>
    <dbReference type="NCBI Taxonomy" id="395933"/>
    <lineage>
        <taxon>Bacteria</taxon>
        <taxon>Pseudomonadati</taxon>
        <taxon>Bacteroidota</taxon>
        <taxon>Flavobacteriia</taxon>
        <taxon>Flavobacteriales</taxon>
        <taxon>Weeksellaceae</taxon>
        <taxon>Chryseobacterium group</taxon>
        <taxon>Chryseobacterium</taxon>
    </lineage>
</organism>
<dbReference type="RefSeq" id="WP_111960125.1">
    <property type="nucleotide sequence ID" value="NZ_BJYI01000026.1"/>
</dbReference>
<reference evidence="1 2" key="1">
    <citation type="submission" date="2019-07" db="EMBL/GenBank/DDBJ databases">
        <title>Whole genome shotgun sequence of Chryseobacterium lathyri NBRC 105250.</title>
        <authorList>
            <person name="Hosoyama A."/>
            <person name="Uohara A."/>
            <person name="Ohji S."/>
            <person name="Ichikawa N."/>
        </authorList>
    </citation>
    <scope>NUCLEOTIDE SEQUENCE [LARGE SCALE GENOMIC DNA]</scope>
    <source>
        <strain evidence="1 2">NBRC 105250</strain>
    </source>
</reference>
<sequence length="575" mass="65095">MPITAITYQPETFSLNSVYRPVIFRCRAKIPNATAQNYKCPVVFCDVYVDGVYYKSLARTQFIKDENQDPEYEFDIQDAVQELMGYNLPKMNGKIIEEFDNTIKKVFVKFRNAYSDSNGFSASEQVAPIQGTSSTPPVEGAGTNSNEIYVLNSVIQHEENQDLDKLLESYKTGTWGNAFPLTKRPKEFKICKGDSSHFPIISAYRPKTICVQAKTKSGSIIDICNEIIEDCPILSNIQYTITKDIPNNSQAITFTWTNPVNLPSVPYDIKIYRRLHGSNDPWSTTQITVYPTPVNEQIIITPFAYYDFVFEIIGRCNALEFSQLPIIENVGTERNSPPTISLRWMDNQGTEERLCSQNNCSAVIEVLAADPDNDIANVKILKSIDNGATWTVLIADLTTNTFTDSLDSVGIKKYKAVVTDIPGLTAESNIMTYKGNSMVSVDRYPDFFITIYKPDSGSHFIGQVKFYGLQSETVDGSNITKVEVFCRFRAIGENIWWQTNETHVFATPSPTINLTRQFVYGFRDNSKYIGTRDWNGADSFFAEFKIYTSSGEIKIFNLYYSGFPWYSDYNQAITL</sequence>
<accession>A0A511YFV9</accession>
<evidence type="ECO:0000313" key="2">
    <source>
        <dbReference type="Proteomes" id="UP000321150"/>
    </source>
</evidence>
<name>A0A511YFV9_9FLAO</name>
<dbReference type="OrthoDB" id="1254943at2"/>
<dbReference type="Proteomes" id="UP000321150">
    <property type="component" value="Unassembled WGS sequence"/>
</dbReference>
<evidence type="ECO:0000313" key="1">
    <source>
        <dbReference type="EMBL" id="GEN74085.1"/>
    </source>
</evidence>
<protein>
    <submittedName>
        <fullName evidence="1">Uncharacterized protein</fullName>
    </submittedName>
</protein>
<gene>
    <name evidence="1" type="ORF">CLA01_41570</name>
</gene>
<dbReference type="AlphaFoldDB" id="A0A511YFV9"/>
<comment type="caution">
    <text evidence="1">The sequence shown here is derived from an EMBL/GenBank/DDBJ whole genome shotgun (WGS) entry which is preliminary data.</text>
</comment>